<name>A0A9X5FAG6_9MICO</name>
<comment type="caution">
    <text evidence="2">The sequence shown here is derived from an EMBL/GenBank/DDBJ whole genome shotgun (WGS) entry which is preliminary data.</text>
</comment>
<keyword evidence="3" id="KW-1185">Reference proteome</keyword>
<evidence type="ECO:0000313" key="3">
    <source>
        <dbReference type="Proteomes" id="UP000774283"/>
    </source>
</evidence>
<feature type="transmembrane region" description="Helical" evidence="1">
    <location>
        <begin position="50"/>
        <end position="71"/>
    </location>
</feature>
<dbReference type="Proteomes" id="UP000774283">
    <property type="component" value="Unassembled WGS sequence"/>
</dbReference>
<evidence type="ECO:0000313" key="2">
    <source>
        <dbReference type="EMBL" id="NKX92831.1"/>
    </source>
</evidence>
<feature type="transmembrane region" description="Helical" evidence="1">
    <location>
        <begin position="83"/>
        <end position="104"/>
    </location>
</feature>
<gene>
    <name evidence="2" type="ORF">HF995_06010</name>
</gene>
<evidence type="ECO:0000256" key="1">
    <source>
        <dbReference type="SAM" id="Phobius"/>
    </source>
</evidence>
<keyword evidence="1" id="KW-0812">Transmembrane</keyword>
<reference evidence="2 3" key="1">
    <citation type="submission" date="2020-04" db="EMBL/GenBank/DDBJ databases">
        <title>MicrobeNet Type strains.</title>
        <authorList>
            <person name="Nicholson A.C."/>
        </authorList>
    </citation>
    <scope>NUCLEOTIDE SEQUENCE [LARGE SCALE GENOMIC DNA]</scope>
    <source>
        <strain evidence="2 3">ATCC BAA-789</strain>
    </source>
</reference>
<proteinExistence type="predicted"/>
<dbReference type="RefSeq" id="WP_168446822.1">
    <property type="nucleotide sequence ID" value="NZ_JAAXOW010000001.1"/>
</dbReference>
<protein>
    <submittedName>
        <fullName evidence="2">Uncharacterized protein</fullName>
    </submittedName>
</protein>
<keyword evidence="1" id="KW-0472">Membrane</keyword>
<feature type="transmembrane region" description="Helical" evidence="1">
    <location>
        <begin position="116"/>
        <end position="134"/>
    </location>
</feature>
<keyword evidence="1" id="KW-1133">Transmembrane helix</keyword>
<feature type="transmembrane region" description="Helical" evidence="1">
    <location>
        <begin position="12"/>
        <end position="30"/>
    </location>
</feature>
<dbReference type="EMBL" id="JAAXOW010000001">
    <property type="protein sequence ID" value="NKX92831.1"/>
    <property type="molecule type" value="Genomic_DNA"/>
</dbReference>
<accession>A0A9X5FAG6</accession>
<organism evidence="2 3">
    <name type="scientific">Sanguibacter hominis ATCC BAA-789</name>
    <dbReference type="NCBI Taxonomy" id="1312740"/>
    <lineage>
        <taxon>Bacteria</taxon>
        <taxon>Bacillati</taxon>
        <taxon>Actinomycetota</taxon>
        <taxon>Actinomycetes</taxon>
        <taxon>Micrococcales</taxon>
        <taxon>Sanguibacteraceae</taxon>
        <taxon>Sanguibacter</taxon>
    </lineage>
</organism>
<sequence length="143" mass="15076">MDNRLASTTRNVRSMPFAAIAVMLLVGVVVDPTLTDTPWWGTTDAASIAGALAFPVGAWLVLAAAIVWTPILTRRHSSTRATWIQSLLIAATSGVAWVPTALILDDALGPSHGRGIAFPLAVAAGVAVVVVAFWPRRPRREVG</sequence>
<dbReference type="AlphaFoldDB" id="A0A9X5FAG6"/>